<dbReference type="PROSITE" id="PS50995">
    <property type="entry name" value="HTH_MARR_2"/>
    <property type="match status" value="1"/>
</dbReference>
<feature type="domain" description="HTH marR-type" evidence="4">
    <location>
        <begin position="14"/>
        <end position="146"/>
    </location>
</feature>
<dbReference type="EMBL" id="CP027665">
    <property type="protein sequence ID" value="AVO37233.1"/>
    <property type="molecule type" value="Genomic_DNA"/>
</dbReference>
<evidence type="ECO:0000256" key="2">
    <source>
        <dbReference type="ARBA" id="ARBA00023125"/>
    </source>
</evidence>
<proteinExistence type="predicted"/>
<keyword evidence="3" id="KW-0804">Transcription</keyword>
<dbReference type="GO" id="GO:0006950">
    <property type="term" value="P:response to stress"/>
    <property type="evidence" value="ECO:0007669"/>
    <property type="project" value="TreeGrafter"/>
</dbReference>
<evidence type="ECO:0000259" key="4">
    <source>
        <dbReference type="PROSITE" id="PS50995"/>
    </source>
</evidence>
<keyword evidence="2" id="KW-0238">DNA-binding</keyword>
<keyword evidence="6" id="KW-1185">Reference proteome</keyword>
<dbReference type="KEGG" id="thas:C6Y53_05580"/>
<dbReference type="PROSITE" id="PS01117">
    <property type="entry name" value="HTH_MARR_1"/>
    <property type="match status" value="1"/>
</dbReference>
<dbReference type="InterPro" id="IPR036390">
    <property type="entry name" value="WH_DNA-bd_sf"/>
</dbReference>
<dbReference type="InterPro" id="IPR039422">
    <property type="entry name" value="MarR/SlyA-like"/>
</dbReference>
<dbReference type="SMART" id="SM00347">
    <property type="entry name" value="HTH_MARR"/>
    <property type="match status" value="1"/>
</dbReference>
<protein>
    <submittedName>
        <fullName evidence="5">Winged helix-turn-helix transcriptional regulator</fullName>
    </submittedName>
</protein>
<dbReference type="GO" id="GO:0003677">
    <property type="term" value="F:DNA binding"/>
    <property type="evidence" value="ECO:0007669"/>
    <property type="project" value="UniProtKB-KW"/>
</dbReference>
<dbReference type="AlphaFoldDB" id="A0A2S0MNE6"/>
<reference evidence="6" key="1">
    <citation type="submission" date="2018-03" db="EMBL/GenBank/DDBJ databases">
        <title>Genomic analysis of the strain SH-1 isolated from shrimp intestine.</title>
        <authorList>
            <person name="Kim Y.-S."/>
            <person name="Kim S.-E."/>
            <person name="Kim K.-H."/>
        </authorList>
    </citation>
    <scope>NUCLEOTIDE SEQUENCE [LARGE SCALE GENOMIC DNA]</scope>
    <source>
        <strain evidence="6">SH-1</strain>
    </source>
</reference>
<sequence>MNKDDEAATAIYAELNLGALLQVAGRLMTEQLEAVAQQSDLAAGHLSLLGAVCRFPGLGQHAYSEILAINDATLGRYVDRLLRQGLVDRRRSKQDRRAVRIFETPAGRECFLSASRQLEEMLVDTRRTLPEGIYEQLADHLRLLIAAGVQNLPDVGDLNRGRVLAAGHRDEDDAGNED</sequence>
<dbReference type="Proteomes" id="UP000237655">
    <property type="component" value="Chromosome"/>
</dbReference>
<dbReference type="SUPFAM" id="SSF46785">
    <property type="entry name" value="Winged helix' DNA-binding domain"/>
    <property type="match status" value="1"/>
</dbReference>
<gene>
    <name evidence="5" type="ORF">C6Y53_05580</name>
</gene>
<dbReference type="InterPro" id="IPR036388">
    <property type="entry name" value="WH-like_DNA-bd_sf"/>
</dbReference>
<dbReference type="PANTHER" id="PTHR33164:SF43">
    <property type="entry name" value="HTH-TYPE TRANSCRIPTIONAL REPRESSOR YETL"/>
    <property type="match status" value="1"/>
</dbReference>
<evidence type="ECO:0000313" key="6">
    <source>
        <dbReference type="Proteomes" id="UP000237655"/>
    </source>
</evidence>
<dbReference type="GO" id="GO:0003700">
    <property type="term" value="F:DNA-binding transcription factor activity"/>
    <property type="evidence" value="ECO:0007669"/>
    <property type="project" value="InterPro"/>
</dbReference>
<dbReference type="Gene3D" id="1.10.10.10">
    <property type="entry name" value="Winged helix-like DNA-binding domain superfamily/Winged helix DNA-binding domain"/>
    <property type="match status" value="1"/>
</dbReference>
<dbReference type="PANTHER" id="PTHR33164">
    <property type="entry name" value="TRANSCRIPTIONAL REGULATOR, MARR FAMILY"/>
    <property type="match status" value="1"/>
</dbReference>
<name>A0A2S0MNE6_9RHOB</name>
<evidence type="ECO:0000313" key="5">
    <source>
        <dbReference type="EMBL" id="AVO37233.1"/>
    </source>
</evidence>
<organism evidence="5 6">
    <name type="scientific">Pukyongiella litopenaei</name>
    <dbReference type="NCBI Taxonomy" id="2605946"/>
    <lineage>
        <taxon>Bacteria</taxon>
        <taxon>Pseudomonadati</taxon>
        <taxon>Pseudomonadota</taxon>
        <taxon>Alphaproteobacteria</taxon>
        <taxon>Rhodobacterales</taxon>
        <taxon>Paracoccaceae</taxon>
        <taxon>Pukyongiella</taxon>
    </lineage>
</organism>
<dbReference type="InterPro" id="IPR000835">
    <property type="entry name" value="HTH_MarR-typ"/>
</dbReference>
<accession>A0A2S0MNE6</accession>
<keyword evidence="1" id="KW-0805">Transcription regulation</keyword>
<dbReference type="Pfam" id="PF12802">
    <property type="entry name" value="MarR_2"/>
    <property type="match status" value="1"/>
</dbReference>
<dbReference type="InterPro" id="IPR023187">
    <property type="entry name" value="Tscrpt_reg_MarR-type_CS"/>
</dbReference>
<evidence type="ECO:0000256" key="3">
    <source>
        <dbReference type="ARBA" id="ARBA00023163"/>
    </source>
</evidence>
<evidence type="ECO:0000256" key="1">
    <source>
        <dbReference type="ARBA" id="ARBA00023015"/>
    </source>
</evidence>